<dbReference type="InterPro" id="IPR001888">
    <property type="entry name" value="Transposase_1"/>
</dbReference>
<dbReference type="PANTHER" id="PTHR46060:SF1">
    <property type="entry name" value="MARINER MOS1 TRANSPOSASE-LIKE PROTEIN"/>
    <property type="match status" value="1"/>
</dbReference>
<sequence length="325" mass="37482">MCCRPTSVMEAGKEEQRSVARFLTAEGVGGREIRRRMSVVYGEHSMSRSRVLAWHKRFREGRVSLQDDARPGQAHRVITPDVIAALDGHILANRRINVEEISLLMAISHGSIHAIVTKHLLYRKICAQWVPHQLTEEQKTQRMAASLGHLQRYHEEEEQTAEPAVETREFSLTEEIQNRTHKFRKVMMTFFFDSKGPLLVEFLEHGTTVSAQRYEDTLQKLRRAIKSKCPGMLSNGIIIPHDNARPHTANSVRNTLQRFGWEVLQHPPYSPDLSPCDFHFFGDLKGDIRGHRFASDEDVCGWVKLWFRRQPTSFSMDGLDRLIFQ</sequence>
<dbReference type="SUPFAM" id="SSF46689">
    <property type="entry name" value="Homeodomain-like"/>
    <property type="match status" value="1"/>
</dbReference>
<dbReference type="PANTHER" id="PTHR46060">
    <property type="entry name" value="MARINER MOS1 TRANSPOSASE-LIKE PROTEIN"/>
    <property type="match status" value="1"/>
</dbReference>
<dbReference type="GO" id="GO:0003676">
    <property type="term" value="F:nucleic acid binding"/>
    <property type="evidence" value="ECO:0007669"/>
    <property type="project" value="InterPro"/>
</dbReference>
<dbReference type="STRING" id="105785.A0A2J7RH99"/>
<dbReference type="InParanoid" id="A0A2J7RH99"/>
<dbReference type="OrthoDB" id="7552988at2759"/>
<dbReference type="InterPro" id="IPR052709">
    <property type="entry name" value="Transposase-MT_Hybrid"/>
</dbReference>
<organism evidence="2 3">
    <name type="scientific">Cryptotermes secundus</name>
    <dbReference type="NCBI Taxonomy" id="105785"/>
    <lineage>
        <taxon>Eukaryota</taxon>
        <taxon>Metazoa</taxon>
        <taxon>Ecdysozoa</taxon>
        <taxon>Arthropoda</taxon>
        <taxon>Hexapoda</taxon>
        <taxon>Insecta</taxon>
        <taxon>Pterygota</taxon>
        <taxon>Neoptera</taxon>
        <taxon>Polyneoptera</taxon>
        <taxon>Dictyoptera</taxon>
        <taxon>Blattodea</taxon>
        <taxon>Blattoidea</taxon>
        <taxon>Termitoidae</taxon>
        <taxon>Kalotermitidae</taxon>
        <taxon>Cryptotermitinae</taxon>
        <taxon>Cryptotermes</taxon>
    </lineage>
</organism>
<accession>A0A2J7RH99</accession>
<dbReference type="EMBL" id="NEVH01003746">
    <property type="protein sequence ID" value="PNF40213.1"/>
    <property type="molecule type" value="Genomic_DNA"/>
</dbReference>
<evidence type="ECO:0000256" key="1">
    <source>
        <dbReference type="ARBA" id="ARBA00004123"/>
    </source>
</evidence>
<name>A0A2J7RH99_9NEOP</name>
<protein>
    <recommendedName>
        <fullName evidence="4">Mos1 transposase HTH domain-containing protein</fullName>
    </recommendedName>
</protein>
<dbReference type="GO" id="GO:0005634">
    <property type="term" value="C:nucleus"/>
    <property type="evidence" value="ECO:0007669"/>
    <property type="project" value="UniProtKB-SubCell"/>
</dbReference>
<comment type="subcellular location">
    <subcellularLocation>
        <location evidence="1">Nucleus</location>
    </subcellularLocation>
</comment>
<dbReference type="Gene3D" id="3.30.420.10">
    <property type="entry name" value="Ribonuclease H-like superfamily/Ribonuclease H"/>
    <property type="match status" value="1"/>
</dbReference>
<dbReference type="Proteomes" id="UP000235965">
    <property type="component" value="Unassembled WGS sequence"/>
</dbReference>
<proteinExistence type="predicted"/>
<dbReference type="Pfam" id="PF01359">
    <property type="entry name" value="Transposase_1"/>
    <property type="match status" value="1"/>
</dbReference>
<dbReference type="InterPro" id="IPR009057">
    <property type="entry name" value="Homeodomain-like_sf"/>
</dbReference>
<dbReference type="InterPro" id="IPR036397">
    <property type="entry name" value="RNaseH_sf"/>
</dbReference>
<evidence type="ECO:0000313" key="3">
    <source>
        <dbReference type="Proteomes" id="UP000235965"/>
    </source>
</evidence>
<comment type="caution">
    <text evidence="2">The sequence shown here is derived from an EMBL/GenBank/DDBJ whole genome shotgun (WGS) entry which is preliminary data.</text>
</comment>
<reference evidence="2 3" key="1">
    <citation type="submission" date="2017-12" db="EMBL/GenBank/DDBJ databases">
        <title>Hemimetabolous genomes reveal molecular basis of termite eusociality.</title>
        <authorList>
            <person name="Harrison M.C."/>
            <person name="Jongepier E."/>
            <person name="Robertson H.M."/>
            <person name="Arning N."/>
            <person name="Bitard-Feildel T."/>
            <person name="Chao H."/>
            <person name="Childers C.P."/>
            <person name="Dinh H."/>
            <person name="Doddapaneni H."/>
            <person name="Dugan S."/>
            <person name="Gowin J."/>
            <person name="Greiner C."/>
            <person name="Han Y."/>
            <person name="Hu H."/>
            <person name="Hughes D.S.T."/>
            <person name="Huylmans A.-K."/>
            <person name="Kemena C."/>
            <person name="Kremer L.P.M."/>
            <person name="Lee S.L."/>
            <person name="Lopez-Ezquerra A."/>
            <person name="Mallet L."/>
            <person name="Monroy-Kuhn J.M."/>
            <person name="Moser A."/>
            <person name="Murali S.C."/>
            <person name="Muzny D.M."/>
            <person name="Otani S."/>
            <person name="Piulachs M.-D."/>
            <person name="Poelchau M."/>
            <person name="Qu J."/>
            <person name="Schaub F."/>
            <person name="Wada-Katsumata A."/>
            <person name="Worley K.C."/>
            <person name="Xie Q."/>
            <person name="Ylla G."/>
            <person name="Poulsen M."/>
            <person name="Gibbs R.A."/>
            <person name="Schal C."/>
            <person name="Richards S."/>
            <person name="Belles X."/>
            <person name="Korb J."/>
            <person name="Bornberg-Bauer E."/>
        </authorList>
    </citation>
    <scope>NUCLEOTIDE SEQUENCE [LARGE SCALE GENOMIC DNA]</scope>
    <source>
        <tissue evidence="2">Whole body</tissue>
    </source>
</reference>
<evidence type="ECO:0008006" key="4">
    <source>
        <dbReference type="Google" id="ProtNLM"/>
    </source>
</evidence>
<evidence type="ECO:0000313" key="2">
    <source>
        <dbReference type="EMBL" id="PNF40213.1"/>
    </source>
</evidence>
<dbReference type="AlphaFoldDB" id="A0A2J7RH99"/>
<keyword evidence="3" id="KW-1185">Reference proteome</keyword>
<gene>
    <name evidence="2" type="ORF">B7P43_G08284</name>
</gene>